<dbReference type="OrthoDB" id="3194665at2"/>
<dbReference type="EMBL" id="PVZC01000005">
    <property type="protein sequence ID" value="PRX98155.1"/>
    <property type="molecule type" value="Genomic_DNA"/>
</dbReference>
<dbReference type="Gene3D" id="1.25.40.10">
    <property type="entry name" value="Tetratricopeptide repeat domain"/>
    <property type="match status" value="1"/>
</dbReference>
<dbReference type="SUPFAM" id="SSF52540">
    <property type="entry name" value="P-loop containing nucleoside triphosphate hydrolases"/>
    <property type="match status" value="1"/>
</dbReference>
<evidence type="ECO:0000256" key="1">
    <source>
        <dbReference type="SAM" id="MobiDB-lite"/>
    </source>
</evidence>
<dbReference type="Proteomes" id="UP000237846">
    <property type="component" value="Unassembled WGS sequence"/>
</dbReference>
<accession>A0A2T0Q2Y6</accession>
<dbReference type="SUPFAM" id="SSF48452">
    <property type="entry name" value="TPR-like"/>
    <property type="match status" value="1"/>
</dbReference>
<dbReference type="PANTHER" id="PTHR47691">
    <property type="entry name" value="REGULATOR-RELATED"/>
    <property type="match status" value="1"/>
</dbReference>
<evidence type="ECO:0000313" key="3">
    <source>
        <dbReference type="EMBL" id="PRX98155.1"/>
    </source>
</evidence>
<dbReference type="GO" id="GO:0003677">
    <property type="term" value="F:DNA binding"/>
    <property type="evidence" value="ECO:0007669"/>
    <property type="project" value="InterPro"/>
</dbReference>
<dbReference type="InterPro" id="IPR027417">
    <property type="entry name" value="P-loop_NTPase"/>
</dbReference>
<dbReference type="AlphaFoldDB" id="A0A2T0Q2Y6"/>
<dbReference type="InterPro" id="IPR005158">
    <property type="entry name" value="BTAD"/>
</dbReference>
<dbReference type="SUPFAM" id="SSF46894">
    <property type="entry name" value="C-terminal effector domain of the bipartite response regulators"/>
    <property type="match status" value="1"/>
</dbReference>
<name>A0A2T0Q2Y6_9ACTN</name>
<proteinExistence type="predicted"/>
<organism evidence="3 4">
    <name type="scientific">Allonocardiopsis opalescens</name>
    <dbReference type="NCBI Taxonomy" id="1144618"/>
    <lineage>
        <taxon>Bacteria</taxon>
        <taxon>Bacillati</taxon>
        <taxon>Actinomycetota</taxon>
        <taxon>Actinomycetes</taxon>
        <taxon>Streptosporangiales</taxon>
        <taxon>Allonocardiopsis</taxon>
    </lineage>
</organism>
<dbReference type="PANTHER" id="PTHR47691:SF3">
    <property type="entry name" value="HTH-TYPE TRANSCRIPTIONAL REGULATOR RV0890C-RELATED"/>
    <property type="match status" value="1"/>
</dbReference>
<keyword evidence="4" id="KW-1185">Reference proteome</keyword>
<protein>
    <submittedName>
        <fullName evidence="3">Putative ATPase</fullName>
    </submittedName>
</protein>
<gene>
    <name evidence="3" type="ORF">CLV72_105508</name>
</gene>
<feature type="compositionally biased region" description="Basic and acidic residues" evidence="1">
    <location>
        <begin position="456"/>
        <end position="477"/>
    </location>
</feature>
<reference evidence="3 4" key="1">
    <citation type="submission" date="2018-03" db="EMBL/GenBank/DDBJ databases">
        <title>Genomic Encyclopedia of Archaeal and Bacterial Type Strains, Phase II (KMG-II): from individual species to whole genera.</title>
        <authorList>
            <person name="Goeker M."/>
        </authorList>
    </citation>
    <scope>NUCLEOTIDE SEQUENCE [LARGE SCALE GENOMIC DNA]</scope>
    <source>
        <strain evidence="3 4">DSM 45601</strain>
    </source>
</reference>
<dbReference type="Gene3D" id="1.10.10.10">
    <property type="entry name" value="Winged helix-like DNA-binding domain superfamily/Winged helix DNA-binding domain"/>
    <property type="match status" value="1"/>
</dbReference>
<dbReference type="InterPro" id="IPR036388">
    <property type="entry name" value="WH-like_DNA-bd_sf"/>
</dbReference>
<evidence type="ECO:0000313" key="4">
    <source>
        <dbReference type="Proteomes" id="UP000237846"/>
    </source>
</evidence>
<dbReference type="SMART" id="SM01043">
    <property type="entry name" value="BTAD"/>
    <property type="match status" value="1"/>
</dbReference>
<feature type="region of interest" description="Disordered" evidence="1">
    <location>
        <begin position="255"/>
        <end position="279"/>
    </location>
</feature>
<dbReference type="InterPro" id="IPR011990">
    <property type="entry name" value="TPR-like_helical_dom_sf"/>
</dbReference>
<feature type="compositionally biased region" description="Low complexity" evidence="1">
    <location>
        <begin position="261"/>
        <end position="279"/>
    </location>
</feature>
<dbReference type="RefSeq" id="WP_106248276.1">
    <property type="nucleotide sequence ID" value="NZ_PVZC01000005.1"/>
</dbReference>
<dbReference type="Pfam" id="PF03704">
    <property type="entry name" value="BTAD"/>
    <property type="match status" value="1"/>
</dbReference>
<feature type="region of interest" description="Disordered" evidence="1">
    <location>
        <begin position="819"/>
        <end position="849"/>
    </location>
</feature>
<comment type="caution">
    <text evidence="3">The sequence shown here is derived from an EMBL/GenBank/DDBJ whole genome shotgun (WGS) entry which is preliminary data.</text>
</comment>
<feature type="region of interest" description="Disordered" evidence="1">
    <location>
        <begin position="448"/>
        <end position="487"/>
    </location>
</feature>
<feature type="domain" description="Bacterial transcriptional activator" evidence="2">
    <location>
        <begin position="106"/>
        <end position="247"/>
    </location>
</feature>
<dbReference type="GO" id="GO:0006355">
    <property type="term" value="P:regulation of DNA-templated transcription"/>
    <property type="evidence" value="ECO:0007669"/>
    <property type="project" value="InterPro"/>
</dbReference>
<sequence length="849" mass="89600">MRFGVLGPLAVWTRDGREVHVPERKVRTVLAVLLAGRLDHPRGPVSADRLAAALWRGRLPVHPDAVVQTKVSQLRRVFADAEPGGRGLVPPHLPGGYLLRAEAADVDAEVFADLLARARRAEAAEAAALLGRALELWRGPAFAGMADDDALRPAADRLEELRLEAVERLAEARLDLGEHHALAGELGELAARHPLRERLRAAHIRALYLAGRQHDALAAYTGLQRRLSDELGVDPGPELSALHRSILRHELVPGPGPPAPGAAWTAPPAPGTPAGAAPPAAAVRARTNLPAPLTRLVGRDADVAQVRALLGTERLVTLTGPGGVGKTRLAVAAAHGLTEAHPGGVWIVDLTALCRAADPGTPTVSLVSDLVAETLGVRDEPTHPVGGGAAAGLITAAHGPREGPAASAPGHAAADMTADRLLTALRDLRDATAPAERDTAADRLVATLREGLSNRTPDRPETGRTAERPLTEAREDPGGDAPGQEDETAADRLVAALRGRRTLLVLDNCEHVIGPVAELAGRLLPAVPDLRVLATSQEPLALAGEVLRPVPPLPVPEPSAQEEPEALLRFGAVRLFVERAAAAAPGFVFDRRSAPAVAAVCRRLDGVPLALELAATRLRALDAAELAARLDDRFRLLSAGSRDAPDRQRSLQAVIDWSCEPLTGPERAVLRRLAVHADGCVLAAAEEVCAGGPVASADVLGLLTRLVDRSLVAVVPGADGPRYRLLESIAAYGVDRMREAGELDAVRRRHRGHYTRLAAAGTRLDGPGRDRWLRRLDAESANLRAALDAALADGDHRAAQTLVSSLTRYWTLRGRHHEARRARDRVAGAPDTGADRPHPSVSAAAAPRG</sequence>
<dbReference type="Gene3D" id="3.40.50.300">
    <property type="entry name" value="P-loop containing nucleotide triphosphate hydrolases"/>
    <property type="match status" value="1"/>
</dbReference>
<dbReference type="InterPro" id="IPR016032">
    <property type="entry name" value="Sig_transdc_resp-reg_C-effctor"/>
</dbReference>
<evidence type="ECO:0000259" key="2">
    <source>
        <dbReference type="SMART" id="SM01043"/>
    </source>
</evidence>
<dbReference type="CDD" id="cd15831">
    <property type="entry name" value="BTAD"/>
    <property type="match status" value="1"/>
</dbReference>